<evidence type="ECO:0000313" key="1">
    <source>
        <dbReference type="EMBL" id="MDR5867892.1"/>
    </source>
</evidence>
<organism evidence="1 2">
    <name type="scientific">Halomonas koreensis</name>
    <dbReference type="NCBI Taxonomy" id="245385"/>
    <lineage>
        <taxon>Bacteria</taxon>
        <taxon>Pseudomonadati</taxon>
        <taxon>Pseudomonadota</taxon>
        <taxon>Gammaproteobacteria</taxon>
        <taxon>Oceanospirillales</taxon>
        <taxon>Halomonadaceae</taxon>
        <taxon>Halomonas</taxon>
    </lineage>
</organism>
<dbReference type="InterPro" id="IPR012902">
    <property type="entry name" value="N_methyl_site"/>
</dbReference>
<dbReference type="RefSeq" id="WP_309653471.1">
    <property type="nucleotide sequence ID" value="NZ_JARWAK010000012.1"/>
</dbReference>
<gene>
    <name evidence="1" type="ORF">QC818_13960</name>
</gene>
<sequence length="232" mass="25385">MKKRSCGFSLVELLVALVLGLLVVAGAIQIFVAAKSTFSRMDRLAERQEALRFIADSISRDLRVSPVVYGLDPDTTKEEPEIYISFDPSYPDHPYCGSGSYLHLVRYRGDTASEALDTAFWCGAEDEDINVVLSAHRVSSIEDSSGSPVTPSGSEVLQEEIEAVTFSKKGYAHLASVATSTFQVETRVSLSEELWPGASASQREFLFNTFRREELMSRLELVPVFASGAGGT</sequence>
<dbReference type="EMBL" id="JARWAK010000012">
    <property type="protein sequence ID" value="MDR5867892.1"/>
    <property type="molecule type" value="Genomic_DNA"/>
</dbReference>
<accession>A0ABU1G4L9</accession>
<dbReference type="Proteomes" id="UP001264519">
    <property type="component" value="Unassembled WGS sequence"/>
</dbReference>
<protein>
    <submittedName>
        <fullName evidence="1">Prepilin-type N-terminal cleavage/methylation domain-containing protein</fullName>
    </submittedName>
</protein>
<dbReference type="Pfam" id="PF07963">
    <property type="entry name" value="N_methyl"/>
    <property type="match status" value="1"/>
</dbReference>
<dbReference type="NCBIfam" id="TIGR02532">
    <property type="entry name" value="IV_pilin_GFxxxE"/>
    <property type="match status" value="1"/>
</dbReference>
<reference evidence="1 2" key="1">
    <citation type="submission" date="2023-04" db="EMBL/GenBank/DDBJ databases">
        <title>A long-awaited taxogenomic arrangement of the family Halomonadaceae.</title>
        <authorList>
            <person name="De La Haba R."/>
            <person name="Chuvochina M."/>
            <person name="Wittouck S."/>
            <person name="Arahal D.R."/>
            <person name="Sanchez-Porro C."/>
            <person name="Hugenholtz P."/>
            <person name="Ventosa A."/>
        </authorList>
    </citation>
    <scope>NUCLEOTIDE SEQUENCE [LARGE SCALE GENOMIC DNA]</scope>
    <source>
        <strain evidence="1 2">DSM 23530</strain>
    </source>
</reference>
<evidence type="ECO:0000313" key="2">
    <source>
        <dbReference type="Proteomes" id="UP001264519"/>
    </source>
</evidence>
<comment type="caution">
    <text evidence="1">The sequence shown here is derived from an EMBL/GenBank/DDBJ whole genome shotgun (WGS) entry which is preliminary data.</text>
</comment>
<keyword evidence="2" id="KW-1185">Reference proteome</keyword>
<name>A0ABU1G4L9_9GAMM</name>
<proteinExistence type="predicted"/>